<accession>A0ABV8A287</accession>
<proteinExistence type="predicted"/>
<dbReference type="EMBL" id="JBHRZF010000011">
    <property type="protein sequence ID" value="MFC3859394.1"/>
    <property type="molecule type" value="Genomic_DNA"/>
</dbReference>
<dbReference type="RefSeq" id="WP_380075560.1">
    <property type="nucleotide sequence ID" value="NZ_JBHRZF010000011.1"/>
</dbReference>
<reference evidence="2" key="1">
    <citation type="journal article" date="2019" name="Int. J. Syst. Evol. Microbiol.">
        <title>The Global Catalogue of Microorganisms (GCM) 10K type strain sequencing project: providing services to taxonomists for standard genome sequencing and annotation.</title>
        <authorList>
            <consortium name="The Broad Institute Genomics Platform"/>
            <consortium name="The Broad Institute Genome Sequencing Center for Infectious Disease"/>
            <person name="Wu L."/>
            <person name="Ma J."/>
        </authorList>
    </citation>
    <scope>NUCLEOTIDE SEQUENCE [LARGE SCALE GENOMIC DNA]</scope>
    <source>
        <strain evidence="2">CCTCC AB 2013263</strain>
    </source>
</reference>
<sequence length="67" mass="7527">MADAGYGSILELLSAPVDQQATLRALYLYNASIEVRKSIFDDSVDDNRHDADQRANYRKQGKLWVPG</sequence>
<dbReference type="Proteomes" id="UP001595748">
    <property type="component" value="Unassembled WGS sequence"/>
</dbReference>
<gene>
    <name evidence="1" type="ORF">ACFOPQ_01215</name>
</gene>
<evidence type="ECO:0000313" key="2">
    <source>
        <dbReference type="Proteomes" id="UP001595748"/>
    </source>
</evidence>
<comment type="caution">
    <text evidence="1">The sequence shown here is derived from an EMBL/GenBank/DDBJ whole genome shotgun (WGS) entry which is preliminary data.</text>
</comment>
<evidence type="ECO:0000313" key="1">
    <source>
        <dbReference type="EMBL" id="MFC3859394.1"/>
    </source>
</evidence>
<name>A0ABV8A287_9DEIO</name>
<protein>
    <submittedName>
        <fullName evidence="1">Uncharacterized protein</fullName>
    </submittedName>
</protein>
<keyword evidence="2" id="KW-1185">Reference proteome</keyword>
<organism evidence="1 2">
    <name type="scientific">Deinococcus antarcticus</name>
    <dbReference type="NCBI Taxonomy" id="1298767"/>
    <lineage>
        <taxon>Bacteria</taxon>
        <taxon>Thermotogati</taxon>
        <taxon>Deinococcota</taxon>
        <taxon>Deinococci</taxon>
        <taxon>Deinococcales</taxon>
        <taxon>Deinococcaceae</taxon>
        <taxon>Deinococcus</taxon>
    </lineage>
</organism>